<protein>
    <submittedName>
        <fullName evidence="2">Uncharacterized protein</fullName>
    </submittedName>
</protein>
<organism evidence="2">
    <name type="scientific">Cyprideis torosa</name>
    <dbReference type="NCBI Taxonomy" id="163714"/>
    <lineage>
        <taxon>Eukaryota</taxon>
        <taxon>Metazoa</taxon>
        <taxon>Ecdysozoa</taxon>
        <taxon>Arthropoda</taxon>
        <taxon>Crustacea</taxon>
        <taxon>Oligostraca</taxon>
        <taxon>Ostracoda</taxon>
        <taxon>Podocopa</taxon>
        <taxon>Podocopida</taxon>
        <taxon>Cytherocopina</taxon>
        <taxon>Cytheroidea</taxon>
        <taxon>Cytherideidae</taxon>
        <taxon>Cyprideis</taxon>
    </lineage>
</organism>
<sequence length="299" mass="32136">MDGAGNPNVPQGERPPTAPPVNWGRRRKKFGGNLGVLEKCISSPNMGAHATVAPSSGTAGVSVDNGENYAPEYADMEAWLDEHPEFTKDYFIRKASRQMVDLWLLTHAIPMTLPLEVSPAEPTLEEHVHVGMISGVGSAASLEEQEEESGGDALDQSDLPSSSVGGASSLGERKQGSGATTPVRKISATEFEKGGLLTPIVNTVDGCPTFISQPLPDMTSAQVQEGRMRRKSRAELKALDEKELIFELVKDICRDLDVVSLCHKILQNVGTLTNANRCSLFLVKGAGEEARELGRDVED</sequence>
<feature type="region of interest" description="Disordered" evidence="1">
    <location>
        <begin position="140"/>
        <end position="185"/>
    </location>
</feature>
<reference evidence="2" key="1">
    <citation type="submission" date="2020-11" db="EMBL/GenBank/DDBJ databases">
        <authorList>
            <person name="Tran Van P."/>
        </authorList>
    </citation>
    <scope>NUCLEOTIDE SEQUENCE</scope>
</reference>
<dbReference type="EMBL" id="OB660209">
    <property type="protein sequence ID" value="CAD7223483.1"/>
    <property type="molecule type" value="Genomic_DNA"/>
</dbReference>
<name>A0A7R8W6G4_9CRUS</name>
<evidence type="ECO:0000256" key="1">
    <source>
        <dbReference type="SAM" id="MobiDB-lite"/>
    </source>
</evidence>
<gene>
    <name evidence="2" type="ORF">CTOB1V02_LOCUS1467</name>
</gene>
<dbReference type="OrthoDB" id="6373854at2759"/>
<dbReference type="AlphaFoldDB" id="A0A7R8W6G4"/>
<dbReference type="SUPFAM" id="SSF55781">
    <property type="entry name" value="GAF domain-like"/>
    <property type="match status" value="1"/>
</dbReference>
<dbReference type="Gene3D" id="3.30.450.40">
    <property type="match status" value="2"/>
</dbReference>
<accession>A0A7R8W6G4</accession>
<proteinExistence type="predicted"/>
<feature type="region of interest" description="Disordered" evidence="1">
    <location>
        <begin position="1"/>
        <end position="25"/>
    </location>
</feature>
<dbReference type="InterPro" id="IPR029016">
    <property type="entry name" value="GAF-like_dom_sf"/>
</dbReference>
<evidence type="ECO:0000313" key="2">
    <source>
        <dbReference type="EMBL" id="CAD7223483.1"/>
    </source>
</evidence>